<organism evidence="10 11">
    <name type="scientific">Candidatus Doriopsillibacter californiensis</name>
    <dbReference type="NCBI Taxonomy" id="2970740"/>
    <lineage>
        <taxon>Bacteria</taxon>
        <taxon>Pseudomonadati</taxon>
        <taxon>Pseudomonadota</taxon>
        <taxon>Gammaproteobacteria</taxon>
        <taxon>Candidatus Tethybacterales</taxon>
        <taxon>Candidatus Persebacteraceae</taxon>
        <taxon>Candidatus Doriopsillibacter</taxon>
    </lineage>
</organism>
<dbReference type="HAMAP" id="MF_00500">
    <property type="entry name" value="Ribosomal_bS20"/>
    <property type="match status" value="1"/>
</dbReference>
<evidence type="ECO:0000256" key="4">
    <source>
        <dbReference type="ARBA" id="ARBA00022884"/>
    </source>
</evidence>
<sequence>MANTKQSEKRARQALTRHKRGQAIRSRYRTAVKKVRACAGNAEEGRAAFHVMQSIADKAARKEMLHPNTVARVKRRLNRLIQTTAVKGKVDKEAA</sequence>
<keyword evidence="3 8" id="KW-0699">rRNA-binding</keyword>
<evidence type="ECO:0000256" key="1">
    <source>
        <dbReference type="ARBA" id="ARBA00003134"/>
    </source>
</evidence>
<feature type="region of interest" description="Disordered" evidence="9">
    <location>
        <begin position="1"/>
        <end position="22"/>
    </location>
</feature>
<accession>A0ABT7QLA1</accession>
<keyword evidence="11" id="KW-1185">Reference proteome</keyword>
<evidence type="ECO:0000256" key="6">
    <source>
        <dbReference type="ARBA" id="ARBA00023274"/>
    </source>
</evidence>
<evidence type="ECO:0000256" key="7">
    <source>
        <dbReference type="ARBA" id="ARBA00035136"/>
    </source>
</evidence>
<evidence type="ECO:0000313" key="11">
    <source>
        <dbReference type="Proteomes" id="UP001168167"/>
    </source>
</evidence>
<dbReference type="EMBL" id="JANQAO010000001">
    <property type="protein sequence ID" value="MDM5147195.1"/>
    <property type="molecule type" value="Genomic_DNA"/>
</dbReference>
<evidence type="ECO:0000256" key="9">
    <source>
        <dbReference type="SAM" id="MobiDB-lite"/>
    </source>
</evidence>
<dbReference type="SUPFAM" id="SSF46992">
    <property type="entry name" value="Ribosomal protein S20"/>
    <property type="match status" value="1"/>
</dbReference>
<evidence type="ECO:0000313" key="10">
    <source>
        <dbReference type="EMBL" id="MDM5147195.1"/>
    </source>
</evidence>
<comment type="caution">
    <text evidence="10">The sequence shown here is derived from an EMBL/GenBank/DDBJ whole genome shotgun (WGS) entry which is preliminary data.</text>
</comment>
<evidence type="ECO:0000256" key="5">
    <source>
        <dbReference type="ARBA" id="ARBA00022980"/>
    </source>
</evidence>
<proteinExistence type="inferred from homology"/>
<dbReference type="PANTHER" id="PTHR33398">
    <property type="entry name" value="30S RIBOSOMAL PROTEIN S20"/>
    <property type="match status" value="1"/>
</dbReference>
<dbReference type="GO" id="GO:0005840">
    <property type="term" value="C:ribosome"/>
    <property type="evidence" value="ECO:0007669"/>
    <property type="project" value="UniProtKB-KW"/>
</dbReference>
<reference evidence="10" key="1">
    <citation type="submission" date="2022-08" db="EMBL/GenBank/DDBJ databases">
        <authorList>
            <person name="Dzunkova M."/>
            <person name="La Clair J."/>
            <person name="Tyml T."/>
            <person name="Doud D."/>
            <person name="Schulz F."/>
            <person name="Piquer S."/>
            <person name="Porcel Sanchis D."/>
            <person name="Osborn A."/>
            <person name="Robinson D."/>
            <person name="Louie K.B."/>
            <person name="Bowen B.P."/>
            <person name="Bowers R."/>
            <person name="Lee J."/>
            <person name="Arnau Llombart V."/>
            <person name="Diaz Villanueva W."/>
            <person name="Gosliner T."/>
            <person name="Northen T."/>
            <person name="Cheng J.-F."/>
            <person name="Burkart M.D."/>
            <person name="Woyke T."/>
        </authorList>
    </citation>
    <scope>NUCLEOTIDE SEQUENCE</scope>
    <source>
        <strain evidence="10">Df01</strain>
    </source>
</reference>
<name>A0ABT7QLA1_9GAMM</name>
<evidence type="ECO:0000256" key="8">
    <source>
        <dbReference type="HAMAP-Rule" id="MF_00500"/>
    </source>
</evidence>
<dbReference type="Gene3D" id="1.20.58.110">
    <property type="entry name" value="Ribosomal protein S20"/>
    <property type="match status" value="1"/>
</dbReference>
<protein>
    <recommendedName>
        <fullName evidence="7 8">Small ribosomal subunit protein bS20</fullName>
    </recommendedName>
</protein>
<reference evidence="10" key="2">
    <citation type="journal article" date="2023" name="Microbiome">
        <title>Synthase-selected sorting approach identifies a beta-lactone synthase in a nudibranch symbiotic bacterium.</title>
        <authorList>
            <person name="Dzunkova M."/>
            <person name="La Clair J.J."/>
            <person name="Tyml T."/>
            <person name="Doud D."/>
            <person name="Schulz F."/>
            <person name="Piquer-Esteban S."/>
            <person name="Porcel Sanchis D."/>
            <person name="Osborn A."/>
            <person name="Robinson D."/>
            <person name="Louie K.B."/>
            <person name="Bowen B.P."/>
            <person name="Bowers R.M."/>
            <person name="Lee J."/>
            <person name="Arnau V."/>
            <person name="Diaz-Villanueva W."/>
            <person name="Stepanauskas R."/>
            <person name="Gosliner T."/>
            <person name="Date S.V."/>
            <person name="Northen T.R."/>
            <person name="Cheng J.F."/>
            <person name="Burkart M.D."/>
            <person name="Woyke T."/>
        </authorList>
    </citation>
    <scope>NUCLEOTIDE SEQUENCE</scope>
    <source>
        <strain evidence="10">Df01</strain>
    </source>
</reference>
<comment type="similarity">
    <text evidence="2 8">Belongs to the bacterial ribosomal protein bS20 family.</text>
</comment>
<keyword evidence="4 8" id="KW-0694">RNA-binding</keyword>
<dbReference type="Proteomes" id="UP001168167">
    <property type="component" value="Unassembled WGS sequence"/>
</dbReference>
<dbReference type="PANTHER" id="PTHR33398:SF1">
    <property type="entry name" value="SMALL RIBOSOMAL SUBUNIT PROTEIN BS20C"/>
    <property type="match status" value="1"/>
</dbReference>
<keyword evidence="5 8" id="KW-0689">Ribosomal protein</keyword>
<dbReference type="Pfam" id="PF01649">
    <property type="entry name" value="Ribosomal_S20p"/>
    <property type="match status" value="1"/>
</dbReference>
<comment type="function">
    <text evidence="1 8">Binds directly to 16S ribosomal RNA.</text>
</comment>
<gene>
    <name evidence="8 10" type="primary">rpsT</name>
    <name evidence="10" type="ORF">NQX30_02230</name>
</gene>
<dbReference type="InterPro" id="IPR002583">
    <property type="entry name" value="Ribosomal_bS20"/>
</dbReference>
<evidence type="ECO:0000256" key="3">
    <source>
        <dbReference type="ARBA" id="ARBA00022730"/>
    </source>
</evidence>
<evidence type="ECO:0000256" key="2">
    <source>
        <dbReference type="ARBA" id="ARBA00007634"/>
    </source>
</evidence>
<dbReference type="NCBIfam" id="TIGR00029">
    <property type="entry name" value="S20"/>
    <property type="match status" value="1"/>
</dbReference>
<keyword evidence="6 8" id="KW-0687">Ribonucleoprotein</keyword>
<feature type="compositionally biased region" description="Basic and acidic residues" evidence="9">
    <location>
        <begin position="1"/>
        <end position="11"/>
    </location>
</feature>
<dbReference type="InterPro" id="IPR036510">
    <property type="entry name" value="Ribosomal_bS20_sf"/>
</dbReference>